<reference evidence="1 2" key="1">
    <citation type="submission" date="2019-07" db="EMBL/GenBank/DDBJ databases">
        <title>Draft genome of C. aurimucosum strain 15-4290.</title>
        <authorList>
            <person name="Pacheco L.G.C."/>
            <person name="Aguiar E.R.G.R."/>
            <person name="Navas J."/>
            <person name="Santos C.S."/>
            <person name="Rocha D.J.P.G."/>
        </authorList>
    </citation>
    <scope>NUCLEOTIDE SEQUENCE [LARGE SCALE GENOMIC DNA]</scope>
    <source>
        <strain evidence="1 2">15-4290</strain>
    </source>
</reference>
<protein>
    <submittedName>
        <fullName evidence="1">Uncharacterized protein</fullName>
    </submittedName>
</protein>
<dbReference type="Proteomes" id="UP000320648">
    <property type="component" value="Unassembled WGS sequence"/>
</dbReference>
<name>A0A558IPF5_9CORY</name>
<dbReference type="EMBL" id="VMTX01000009">
    <property type="protein sequence ID" value="TVU83298.1"/>
    <property type="molecule type" value="Genomic_DNA"/>
</dbReference>
<dbReference type="RefSeq" id="WP_070744349.1">
    <property type="nucleotide sequence ID" value="NZ_VMTX01000009.1"/>
</dbReference>
<sequence>MARARYESNKAGLEELARSSMAQGIVQTYAEQKASAAGDGFVASYKQGRHRFVGIVYADTFSAMRREARDNVLVRVLG</sequence>
<organism evidence="1 2">
    <name type="scientific">Corynebacterium aurimucosum</name>
    <dbReference type="NCBI Taxonomy" id="169292"/>
    <lineage>
        <taxon>Bacteria</taxon>
        <taxon>Bacillati</taxon>
        <taxon>Actinomycetota</taxon>
        <taxon>Actinomycetes</taxon>
        <taxon>Mycobacteriales</taxon>
        <taxon>Corynebacteriaceae</taxon>
        <taxon>Corynebacterium</taxon>
    </lineage>
</organism>
<evidence type="ECO:0000313" key="2">
    <source>
        <dbReference type="Proteomes" id="UP000320648"/>
    </source>
</evidence>
<dbReference type="AlphaFoldDB" id="A0A558IPF5"/>
<comment type="caution">
    <text evidence="1">The sequence shown here is derived from an EMBL/GenBank/DDBJ whole genome shotgun (WGS) entry which is preliminary data.</text>
</comment>
<gene>
    <name evidence="1" type="ORF">FQN05_07360</name>
</gene>
<accession>A0A558IPF5</accession>
<proteinExistence type="predicted"/>
<evidence type="ECO:0000313" key="1">
    <source>
        <dbReference type="EMBL" id="TVU83298.1"/>
    </source>
</evidence>